<dbReference type="InterPro" id="IPR025724">
    <property type="entry name" value="GAG-pre-integrase_dom"/>
</dbReference>
<feature type="compositionally biased region" description="Basic and acidic residues" evidence="3">
    <location>
        <begin position="855"/>
        <end position="866"/>
    </location>
</feature>
<gene>
    <name evidence="6" type="ORF">Tco_1092247</name>
</gene>
<reference evidence="6" key="2">
    <citation type="submission" date="2022-01" db="EMBL/GenBank/DDBJ databases">
        <authorList>
            <person name="Yamashiro T."/>
            <person name="Shiraishi A."/>
            <person name="Satake H."/>
            <person name="Nakayama K."/>
        </authorList>
    </citation>
    <scope>NUCLEOTIDE SEQUENCE</scope>
</reference>
<dbReference type="InterPro" id="IPR001584">
    <property type="entry name" value="Integrase_cat-core"/>
</dbReference>
<dbReference type="Pfam" id="PF00098">
    <property type="entry name" value="zf-CCHC"/>
    <property type="match status" value="1"/>
</dbReference>
<sequence length="1488" mass="167986">MFLSQNTSNSLKPFRVYVSYDSSALGLGWTRTEATRGHPLVLVQPWSSSMFLIITPLVVLIRPNTGFLAYAGEGESWIILEELLSYGCTGGSVLPLQWDNGFALAFYNTRVVDALHSFELPHLQRSGSGLECVGSLSGLRLEVALSSRSLRRFFLGYLLFRCRLSCSYRIACETLVDHRHIASPRLIQVLHLAEFDQDMVARFRSAPSQQKEEFCSSVLMDGTLAWLRIDDGEIKSMVGSRILDKIGVSIFVILDSSKGKMELENSQNNSLAKLPILKLGEYEMWEIRIKQYFQIQDYALWEVIEYGNSWVPIPITAPESGPSTALKMTVPSTTEEKICKKNDVKARSLLLMALPNEHQLTFNQYADAQSMFIAIKARFGGNDATKKTQKALLKQQYENFNATSSESLDSIFNRLQKLVSRLAILGVDTSPEDLNVKFLRSLPSEWDTHVVVWMNKPDFETMGLDDLYNNFKIVEQKVKRTVAVNNDDKNLAFLTTTSPSSTNSINTANTGVSTGNSKVNTASAETSTASFSDATAYAFLSSQPQGSQLVHEDLEQIHDDDLEEMDLKWNMALLSMRARKFYQRTGRKIVIDGSSTAGYDKSKVECFNCHKMGHFARECRVPRSKDNRNWNQGNSSKAVRIEDASEKAMCAIDGGGFDWSDMAEDEVQANMALMAFTDSEVSNDKTCSKTCLQNYEALKKQYDDLLVKLDDTAFKASTYKRGLSILEAQVVKYKESEVLFSEEIALLKRSVGHKDYLMGLVKTELEKVKEEKEGFEFKLAKFEKSSKDLDDLLASQVTDKSKRGFGYTAVPSPHPLILNRPTPLDLSYSGLEEFKHPEINGYGPRDSSLKPTTVCDRESNNSKENTDDSLTQQPKTVTETSSVVSPLKVDKDWKEKFFHPANNVRLEEPKKARENTDAPIIEDWVSDDEEEVESIPKEEKKTAVPTATKKESVKTVNPSRRSVRYAEMYRSQRPRGNQRSWNGQKSNQLGSNFVFNNKACFICGSFHHIQYNCPNAYKHMVPRAVLMKTGLKTVKNAKPLSTVRSVNTARPVSTARCVNTVRPHNTAHPKPTVSCARPKTHFQNQAQRPFFKNTALTNRSNNQNINTGRQTVNTVRPNVNTVRARGFNAVKPSACWVWRPIKPNGASLSNSQLNEKGFVDSGCSRHMSGNIAHLSDFKEFDGGYVTFGGGANGGRITGKGTIKTNNLDFEDVYFVKELKFNLFSVSQMCDKKNYVLFTDSECLVLSPNFKLPDESQVLLKIPRQNNMYSFDMKNIVPKDGLTCLVAKATSEESMLWHRRLGHVNFKNINKLVKENLVRDLPLKRFENDQTCVACLKGKQHRASCKTKAFSPSTKPLFMLHMDLFGPTFVSSLLHKKYCLVVTDDYSRFSWVFFLRTKDETTEILKNFIKEVENLVDKKVKIIRSGNGTEFKNKVMDEFCREKGIKREYSIARTPQKNGIAERKNRTLIEAARTMLADSKLPTTFFRTK</sequence>
<evidence type="ECO:0000313" key="7">
    <source>
        <dbReference type="Proteomes" id="UP001151760"/>
    </source>
</evidence>
<reference evidence="6" key="1">
    <citation type="journal article" date="2022" name="Int. J. Mol. Sci.">
        <title>Draft Genome of Tanacetum Coccineum: Genomic Comparison of Closely Related Tanacetum-Family Plants.</title>
        <authorList>
            <person name="Yamashiro T."/>
            <person name="Shiraishi A."/>
            <person name="Nakayama K."/>
            <person name="Satake H."/>
        </authorList>
    </citation>
    <scope>NUCLEOTIDE SEQUENCE</scope>
</reference>
<dbReference type="PANTHER" id="PTHR42648:SF32">
    <property type="entry name" value="RIBONUCLEASE H-LIKE DOMAIN, GAG-PRE-INTEGRASE DOMAIN PROTEIN-RELATED"/>
    <property type="match status" value="1"/>
</dbReference>
<name>A0ABQ5I9B5_9ASTR</name>
<dbReference type="Pfam" id="PF22936">
    <property type="entry name" value="Pol_BBD"/>
    <property type="match status" value="1"/>
</dbReference>
<dbReference type="EMBL" id="BQNB010020507">
    <property type="protein sequence ID" value="GJT96729.1"/>
    <property type="molecule type" value="Genomic_DNA"/>
</dbReference>
<keyword evidence="2" id="KW-0863">Zinc-finger</keyword>
<dbReference type="SMART" id="SM00343">
    <property type="entry name" value="ZnF_C2HC"/>
    <property type="match status" value="2"/>
</dbReference>
<keyword evidence="1" id="KW-0378">Hydrolase</keyword>
<keyword evidence="2" id="KW-0862">Zinc</keyword>
<dbReference type="Pfam" id="PF13976">
    <property type="entry name" value="gag_pre-integrs"/>
    <property type="match status" value="1"/>
</dbReference>
<dbReference type="Gene3D" id="3.30.420.10">
    <property type="entry name" value="Ribonuclease H-like superfamily/Ribonuclease H"/>
    <property type="match status" value="1"/>
</dbReference>
<feature type="region of interest" description="Disordered" evidence="3">
    <location>
        <begin position="927"/>
        <end position="959"/>
    </location>
</feature>
<evidence type="ECO:0000259" key="4">
    <source>
        <dbReference type="PROSITE" id="PS50158"/>
    </source>
</evidence>
<comment type="caution">
    <text evidence="6">The sequence shown here is derived from an EMBL/GenBank/DDBJ whole genome shotgun (WGS) entry which is preliminary data.</text>
</comment>
<dbReference type="PROSITE" id="PS50158">
    <property type="entry name" value="ZF_CCHC"/>
    <property type="match status" value="1"/>
</dbReference>
<feature type="region of interest" description="Disordered" evidence="3">
    <location>
        <begin position="835"/>
        <end position="885"/>
    </location>
</feature>
<keyword evidence="7" id="KW-1185">Reference proteome</keyword>
<dbReference type="InterPro" id="IPR036875">
    <property type="entry name" value="Znf_CCHC_sf"/>
</dbReference>
<dbReference type="Gene3D" id="4.10.60.10">
    <property type="entry name" value="Zinc finger, CCHC-type"/>
    <property type="match status" value="1"/>
</dbReference>
<proteinExistence type="predicted"/>
<accession>A0ABQ5I9B5</accession>
<feature type="domain" description="CCHC-type" evidence="4">
    <location>
        <begin position="606"/>
        <end position="620"/>
    </location>
</feature>
<evidence type="ECO:0000259" key="5">
    <source>
        <dbReference type="PROSITE" id="PS50994"/>
    </source>
</evidence>
<dbReference type="InterPro" id="IPR054722">
    <property type="entry name" value="PolX-like_BBD"/>
</dbReference>
<dbReference type="Proteomes" id="UP001151760">
    <property type="component" value="Unassembled WGS sequence"/>
</dbReference>
<dbReference type="Pfam" id="PF00665">
    <property type="entry name" value="rve"/>
    <property type="match status" value="1"/>
</dbReference>
<keyword evidence="1" id="KW-0645">Protease</keyword>
<dbReference type="InterPro" id="IPR039537">
    <property type="entry name" value="Retrotran_Ty1/copia-like"/>
</dbReference>
<protein>
    <submittedName>
        <fullName evidence="6">Ribonuclease H-like domain-containing protein</fullName>
    </submittedName>
</protein>
<dbReference type="InterPro" id="IPR012337">
    <property type="entry name" value="RNaseH-like_sf"/>
</dbReference>
<dbReference type="InterPro" id="IPR001878">
    <property type="entry name" value="Znf_CCHC"/>
</dbReference>
<dbReference type="PROSITE" id="PS50994">
    <property type="entry name" value="INTEGRASE"/>
    <property type="match status" value="1"/>
</dbReference>
<evidence type="ECO:0000256" key="2">
    <source>
        <dbReference type="PROSITE-ProRule" id="PRU00047"/>
    </source>
</evidence>
<feature type="compositionally biased region" description="Polar residues" evidence="3">
    <location>
        <begin position="868"/>
        <end position="884"/>
    </location>
</feature>
<dbReference type="SUPFAM" id="SSF53098">
    <property type="entry name" value="Ribonuclease H-like"/>
    <property type="match status" value="1"/>
</dbReference>
<organism evidence="6 7">
    <name type="scientific">Tanacetum coccineum</name>
    <dbReference type="NCBI Taxonomy" id="301880"/>
    <lineage>
        <taxon>Eukaryota</taxon>
        <taxon>Viridiplantae</taxon>
        <taxon>Streptophyta</taxon>
        <taxon>Embryophyta</taxon>
        <taxon>Tracheophyta</taxon>
        <taxon>Spermatophyta</taxon>
        <taxon>Magnoliopsida</taxon>
        <taxon>eudicotyledons</taxon>
        <taxon>Gunneridae</taxon>
        <taxon>Pentapetalae</taxon>
        <taxon>asterids</taxon>
        <taxon>campanulids</taxon>
        <taxon>Asterales</taxon>
        <taxon>Asteraceae</taxon>
        <taxon>Asteroideae</taxon>
        <taxon>Anthemideae</taxon>
        <taxon>Anthemidinae</taxon>
        <taxon>Tanacetum</taxon>
    </lineage>
</organism>
<dbReference type="InterPro" id="IPR036397">
    <property type="entry name" value="RNaseH_sf"/>
</dbReference>
<dbReference type="SUPFAM" id="SSF57756">
    <property type="entry name" value="Retrovirus zinc finger-like domains"/>
    <property type="match status" value="1"/>
</dbReference>
<feature type="domain" description="Integrase catalytic" evidence="5">
    <location>
        <begin position="1351"/>
        <end position="1488"/>
    </location>
</feature>
<evidence type="ECO:0000256" key="1">
    <source>
        <dbReference type="ARBA" id="ARBA00022670"/>
    </source>
</evidence>
<dbReference type="Pfam" id="PF14223">
    <property type="entry name" value="Retrotran_gag_2"/>
    <property type="match status" value="1"/>
</dbReference>
<evidence type="ECO:0000256" key="3">
    <source>
        <dbReference type="SAM" id="MobiDB-lite"/>
    </source>
</evidence>
<evidence type="ECO:0000313" key="6">
    <source>
        <dbReference type="EMBL" id="GJT96729.1"/>
    </source>
</evidence>
<dbReference type="PANTHER" id="PTHR42648">
    <property type="entry name" value="TRANSPOSASE, PUTATIVE-RELATED"/>
    <property type="match status" value="1"/>
</dbReference>
<feature type="compositionally biased region" description="Basic and acidic residues" evidence="3">
    <location>
        <begin position="934"/>
        <end position="953"/>
    </location>
</feature>
<keyword evidence="2" id="KW-0479">Metal-binding</keyword>